<accession>A0A6L6J7G6</accession>
<dbReference type="InterPro" id="IPR007387">
    <property type="entry name" value="TRAP_DctQ"/>
</dbReference>
<dbReference type="GO" id="GO:0022857">
    <property type="term" value="F:transmembrane transporter activity"/>
    <property type="evidence" value="ECO:0007669"/>
    <property type="project" value="UniProtKB-UniRule"/>
</dbReference>
<evidence type="ECO:0000313" key="11">
    <source>
        <dbReference type="EMBL" id="MTH78053.1"/>
    </source>
</evidence>
<dbReference type="PANTHER" id="PTHR35011:SF2">
    <property type="entry name" value="2,3-DIKETO-L-GULONATE TRAP TRANSPORTER SMALL PERMEASE PROTEIN YIAM"/>
    <property type="match status" value="1"/>
</dbReference>
<evidence type="ECO:0000256" key="1">
    <source>
        <dbReference type="ARBA" id="ARBA00004429"/>
    </source>
</evidence>
<dbReference type="GO" id="GO:0005886">
    <property type="term" value="C:plasma membrane"/>
    <property type="evidence" value="ECO:0007669"/>
    <property type="project" value="UniProtKB-SubCell"/>
</dbReference>
<comment type="subcellular location">
    <subcellularLocation>
        <location evidence="1 9">Cell inner membrane</location>
        <topology evidence="1 9">Multi-pass membrane protein</topology>
    </subcellularLocation>
</comment>
<comment type="function">
    <text evidence="9">Part of the tripartite ATP-independent periplasmic (TRAP) transport system.</text>
</comment>
<comment type="subunit">
    <text evidence="9">The complex comprises the extracytoplasmic solute receptor protein and the two transmembrane proteins.</text>
</comment>
<gene>
    <name evidence="11" type="ORF">GL286_09960</name>
</gene>
<feature type="domain" description="Tripartite ATP-independent periplasmic transporters DctQ component" evidence="10">
    <location>
        <begin position="24"/>
        <end position="153"/>
    </location>
</feature>
<evidence type="ECO:0000259" key="10">
    <source>
        <dbReference type="Pfam" id="PF04290"/>
    </source>
</evidence>
<evidence type="ECO:0000256" key="2">
    <source>
        <dbReference type="ARBA" id="ARBA00022448"/>
    </source>
</evidence>
<feature type="transmembrane region" description="Helical" evidence="9">
    <location>
        <begin position="128"/>
        <end position="145"/>
    </location>
</feature>
<keyword evidence="6 9" id="KW-1133">Transmembrane helix</keyword>
<evidence type="ECO:0000256" key="3">
    <source>
        <dbReference type="ARBA" id="ARBA00022475"/>
    </source>
</evidence>
<feature type="transmembrane region" description="Helical" evidence="9">
    <location>
        <begin position="48"/>
        <end position="66"/>
    </location>
</feature>
<reference evidence="11 12" key="1">
    <citation type="submission" date="2019-11" db="EMBL/GenBank/DDBJ databases">
        <authorList>
            <person name="Dong K."/>
        </authorList>
    </citation>
    <scope>NUCLEOTIDE SEQUENCE [LARGE SCALE GENOMIC DNA]</scope>
    <source>
        <strain evidence="11 12">NBRC 111993</strain>
    </source>
</reference>
<dbReference type="RefSeq" id="WP_155095403.1">
    <property type="nucleotide sequence ID" value="NZ_WMIE01000004.1"/>
</dbReference>
<keyword evidence="3" id="KW-1003">Cell membrane</keyword>
<dbReference type="EMBL" id="WMIE01000004">
    <property type="protein sequence ID" value="MTH78053.1"/>
    <property type="molecule type" value="Genomic_DNA"/>
</dbReference>
<feature type="transmembrane region" description="Helical" evidence="9">
    <location>
        <begin position="12"/>
        <end position="36"/>
    </location>
</feature>
<dbReference type="GO" id="GO:0015740">
    <property type="term" value="P:C4-dicarboxylate transport"/>
    <property type="evidence" value="ECO:0007669"/>
    <property type="project" value="TreeGrafter"/>
</dbReference>
<dbReference type="InterPro" id="IPR055348">
    <property type="entry name" value="DctQ"/>
</dbReference>
<evidence type="ECO:0000256" key="7">
    <source>
        <dbReference type="ARBA" id="ARBA00023136"/>
    </source>
</evidence>
<dbReference type="PANTHER" id="PTHR35011">
    <property type="entry name" value="2,3-DIKETO-L-GULONATE TRAP TRANSPORTER SMALL PERMEASE PROTEIN YIAM"/>
    <property type="match status" value="1"/>
</dbReference>
<protein>
    <recommendedName>
        <fullName evidence="9">TRAP transporter small permease protein</fullName>
    </recommendedName>
</protein>
<keyword evidence="4 9" id="KW-0997">Cell inner membrane</keyword>
<keyword evidence="2 9" id="KW-0813">Transport</keyword>
<evidence type="ECO:0000256" key="5">
    <source>
        <dbReference type="ARBA" id="ARBA00022692"/>
    </source>
</evidence>
<proteinExistence type="inferred from homology"/>
<sequence>MVKSAIDLFYRLLDIVLVVLIGGMAVMVFVNVVMRYAMNSGIPVTEELSRFFFVWLTFIGAVVAHRHNLHMGMETFVAMLGKGGRKLMMGLSDLMIIGCSAVLFIGTWKQLPINNSMTAPVSGIPMSWVYGTGLFTATCIILITAERLIRLITGNVSDAEIAAFAGERHSIEELSERAL</sequence>
<evidence type="ECO:0000256" key="4">
    <source>
        <dbReference type="ARBA" id="ARBA00022519"/>
    </source>
</evidence>
<dbReference type="AlphaFoldDB" id="A0A6L6J7G6"/>
<dbReference type="OrthoDB" id="4964541at2"/>
<organism evidence="11 12">
    <name type="scientific">Paracoccus aestuariivivens</name>
    <dbReference type="NCBI Taxonomy" id="1820333"/>
    <lineage>
        <taxon>Bacteria</taxon>
        <taxon>Pseudomonadati</taxon>
        <taxon>Pseudomonadota</taxon>
        <taxon>Alphaproteobacteria</taxon>
        <taxon>Rhodobacterales</taxon>
        <taxon>Paracoccaceae</taxon>
        <taxon>Paracoccus</taxon>
    </lineage>
</organism>
<evidence type="ECO:0000313" key="12">
    <source>
        <dbReference type="Proteomes" id="UP000478183"/>
    </source>
</evidence>
<evidence type="ECO:0000256" key="6">
    <source>
        <dbReference type="ARBA" id="ARBA00022989"/>
    </source>
</evidence>
<evidence type="ECO:0000256" key="8">
    <source>
        <dbReference type="ARBA" id="ARBA00038436"/>
    </source>
</evidence>
<comment type="similarity">
    <text evidence="8 9">Belongs to the TRAP transporter small permease family.</text>
</comment>
<keyword evidence="5 9" id="KW-0812">Transmembrane</keyword>
<feature type="transmembrane region" description="Helical" evidence="9">
    <location>
        <begin position="87"/>
        <end position="108"/>
    </location>
</feature>
<dbReference type="Pfam" id="PF04290">
    <property type="entry name" value="DctQ"/>
    <property type="match status" value="1"/>
</dbReference>
<dbReference type="Proteomes" id="UP000478183">
    <property type="component" value="Unassembled WGS sequence"/>
</dbReference>
<keyword evidence="12" id="KW-1185">Reference proteome</keyword>
<evidence type="ECO:0000256" key="9">
    <source>
        <dbReference type="RuleBase" id="RU369079"/>
    </source>
</evidence>
<name>A0A6L6J7G6_9RHOB</name>
<keyword evidence="7 9" id="KW-0472">Membrane</keyword>
<comment type="caution">
    <text evidence="11">The sequence shown here is derived from an EMBL/GenBank/DDBJ whole genome shotgun (WGS) entry which is preliminary data.</text>
</comment>